<proteinExistence type="predicted"/>
<protein>
    <recommendedName>
        <fullName evidence="3">Secreted protein</fullName>
    </recommendedName>
</protein>
<dbReference type="Proteomes" id="UP001500610">
    <property type="component" value="Unassembled WGS sequence"/>
</dbReference>
<evidence type="ECO:0000313" key="1">
    <source>
        <dbReference type="EMBL" id="GAA5010582.1"/>
    </source>
</evidence>
<keyword evidence="2" id="KW-1185">Reference proteome</keyword>
<reference evidence="2" key="1">
    <citation type="journal article" date="2019" name="Int. J. Syst. Evol. Microbiol.">
        <title>The Global Catalogue of Microorganisms (GCM) 10K type strain sequencing project: providing services to taxonomists for standard genome sequencing and annotation.</title>
        <authorList>
            <consortium name="The Broad Institute Genomics Platform"/>
            <consortium name="The Broad Institute Genome Sequencing Center for Infectious Disease"/>
            <person name="Wu L."/>
            <person name="Ma J."/>
        </authorList>
    </citation>
    <scope>NUCLEOTIDE SEQUENCE [LARGE SCALE GENOMIC DNA]</scope>
    <source>
        <strain evidence="2">JCM 17657</strain>
    </source>
</reference>
<accession>A0ABP9IUP6</accession>
<dbReference type="EMBL" id="BAABIV010000034">
    <property type="protein sequence ID" value="GAA5010582.1"/>
    <property type="molecule type" value="Genomic_DNA"/>
</dbReference>
<name>A0ABP9IUP6_9ACTN</name>
<comment type="caution">
    <text evidence="1">The sequence shown here is derived from an EMBL/GenBank/DDBJ whole genome shotgun (WGS) entry which is preliminary data.</text>
</comment>
<organism evidence="1 2">
    <name type="scientific">Streptomyces hyderabadensis</name>
    <dbReference type="NCBI Taxonomy" id="598549"/>
    <lineage>
        <taxon>Bacteria</taxon>
        <taxon>Bacillati</taxon>
        <taxon>Actinomycetota</taxon>
        <taxon>Actinomycetes</taxon>
        <taxon>Kitasatosporales</taxon>
        <taxon>Streptomycetaceae</taxon>
        <taxon>Streptomyces</taxon>
    </lineage>
</organism>
<evidence type="ECO:0000313" key="2">
    <source>
        <dbReference type="Proteomes" id="UP001500610"/>
    </source>
</evidence>
<gene>
    <name evidence="1" type="ORF">GCM10023257_67110</name>
</gene>
<dbReference type="RefSeq" id="WP_226026602.1">
    <property type="nucleotide sequence ID" value="NZ_BAABIV010000034.1"/>
</dbReference>
<sequence length="129" mass="13811">MRSTEEVVESLRQALVGAGVVLPSLCVDPVTGASDEPFALVDLGRCNVRVAERLASVVRGERPAVGTHAVDARDGRVGEVMGHVGGRVQLRPVAGGREWDCPRASVTVAKPEEVLKARLRRTNHESVRP</sequence>
<evidence type="ECO:0008006" key="3">
    <source>
        <dbReference type="Google" id="ProtNLM"/>
    </source>
</evidence>